<evidence type="ECO:0000313" key="3">
    <source>
        <dbReference type="Proteomes" id="UP000481360"/>
    </source>
</evidence>
<proteinExistence type="predicted"/>
<evidence type="ECO:0008006" key="4">
    <source>
        <dbReference type="Google" id="ProtNLM"/>
    </source>
</evidence>
<dbReference type="RefSeq" id="WP_166044801.1">
    <property type="nucleotide sequence ID" value="NZ_JAAMPJ010000001.1"/>
</dbReference>
<comment type="caution">
    <text evidence="2">The sequence shown here is derived from an EMBL/GenBank/DDBJ whole genome shotgun (WGS) entry which is preliminary data.</text>
</comment>
<dbReference type="AlphaFoldDB" id="A0A7C9VNE0"/>
<keyword evidence="1" id="KW-0732">Signal</keyword>
<organism evidence="2 3">
    <name type="scientific">Lentzea alba</name>
    <dbReference type="NCBI Taxonomy" id="2714351"/>
    <lineage>
        <taxon>Bacteria</taxon>
        <taxon>Bacillati</taxon>
        <taxon>Actinomycetota</taxon>
        <taxon>Actinomycetes</taxon>
        <taxon>Pseudonocardiales</taxon>
        <taxon>Pseudonocardiaceae</taxon>
        <taxon>Lentzea</taxon>
    </lineage>
</organism>
<protein>
    <recommendedName>
        <fullName evidence="4">Peptidase inhibitor family I36</fullName>
    </recommendedName>
</protein>
<feature type="chain" id="PRO_5028950144" description="Peptidase inhibitor family I36" evidence="1">
    <location>
        <begin position="27"/>
        <end position="160"/>
    </location>
</feature>
<reference evidence="2 3" key="1">
    <citation type="submission" date="2020-03" db="EMBL/GenBank/DDBJ databases">
        <title>Isolation and identification of active actinomycetes.</title>
        <authorList>
            <person name="Sun X."/>
        </authorList>
    </citation>
    <scope>NUCLEOTIDE SEQUENCE [LARGE SCALE GENOMIC DNA]</scope>
    <source>
        <strain evidence="2 3">NEAU-D13</strain>
    </source>
</reference>
<keyword evidence="3" id="KW-1185">Reference proteome</keyword>
<dbReference type="EMBL" id="JAAMPJ010000001">
    <property type="protein sequence ID" value="NGY58852.1"/>
    <property type="molecule type" value="Genomic_DNA"/>
</dbReference>
<evidence type="ECO:0000256" key="1">
    <source>
        <dbReference type="SAM" id="SignalP"/>
    </source>
</evidence>
<gene>
    <name evidence="2" type="ORF">G7043_07905</name>
</gene>
<name>A0A7C9VNE0_9PSEU</name>
<sequence length="160" mass="17634">MRKLLLALSMAAVAVMGVLMPATASAQTVPVQAVSAVAADVEYELNFAVAGTPPPKSQMECRSYPDVEICWEKAGDHWWVQDQNGDDGASAGVHWMNFKNHTGGDLYRQGHCMTSLGKGNWGHCNKNYYEDSRLYGNACTWNRSASNVIVCNNQQSNRYQ</sequence>
<evidence type="ECO:0000313" key="2">
    <source>
        <dbReference type="EMBL" id="NGY58852.1"/>
    </source>
</evidence>
<accession>A0A7C9VNE0</accession>
<dbReference type="Proteomes" id="UP000481360">
    <property type="component" value="Unassembled WGS sequence"/>
</dbReference>
<feature type="signal peptide" evidence="1">
    <location>
        <begin position="1"/>
        <end position="26"/>
    </location>
</feature>